<dbReference type="PANTHER" id="PTHR34580">
    <property type="match status" value="1"/>
</dbReference>
<dbReference type="Pfam" id="PF13280">
    <property type="entry name" value="WYL"/>
    <property type="match status" value="1"/>
</dbReference>
<dbReference type="AlphaFoldDB" id="D4IK67"/>
<evidence type="ECO:0000313" key="3">
    <source>
        <dbReference type="EMBL" id="CBK63329.1"/>
    </source>
</evidence>
<name>D4IK67_9BACT</name>
<dbReference type="InterPro" id="IPR057727">
    <property type="entry name" value="WCX_dom"/>
</dbReference>
<organism evidence="3 4">
    <name type="scientific">Alistipes shahii WAL 8301</name>
    <dbReference type="NCBI Taxonomy" id="717959"/>
    <lineage>
        <taxon>Bacteria</taxon>
        <taxon>Pseudomonadati</taxon>
        <taxon>Bacteroidota</taxon>
        <taxon>Bacteroidia</taxon>
        <taxon>Bacteroidales</taxon>
        <taxon>Rikenellaceae</taxon>
        <taxon>Alistipes</taxon>
    </lineage>
</organism>
<dbReference type="RefSeq" id="WP_015546264.1">
    <property type="nucleotide sequence ID" value="NC_021030.1"/>
</dbReference>
<dbReference type="InterPro" id="IPR026881">
    <property type="entry name" value="WYL_dom"/>
</dbReference>
<dbReference type="Pfam" id="PF18143">
    <property type="entry name" value="HAD_SAK_2"/>
    <property type="match status" value="1"/>
</dbReference>
<dbReference type="PATRIC" id="fig|717959.3.peg.2317"/>
<sequence>MASNLFKRYIWLADTIHRYGPITLAEIRTRWQRSALYDGRPLARRTFHSHRDAVEELFDLSIVCDEHTNRYSIANSEDLNSHNITNWLLDSFAVGQSLREAHTLHNRVLVEEVPSARGHLPELLDAMRENRQVVVTYQPFTGDEAFDLRLRPLFVKLRDRRWYLYADKPDNAKTKLYALDRMVKIRVIDDRFTPPKELDPAGYLAGAFGVAVYDDICPCTIRVRVAGDGVKYLRTLPLHASQQEVETHDDYAIFEFHVAPTPEFYQAMLNCHCNFEVLLPDNVREEMRRIIGDLGALYDHNVQKVIFLDFDGVMNTERYIAERRRNGLPVSDRYGYLFDPEAVENLRRIIDATGAEVVISSSWRLEGEERMKDMWHERALPGQLIGITGQSLHANFPMSAGETAGAAKGEEIRGWLKEHASKPYRYVIFDDEADIRPEQRPHFIQTDPRIGITRADAERAIQILNGEDHD</sequence>
<proteinExistence type="predicted"/>
<dbReference type="PANTHER" id="PTHR34580:SF9">
    <property type="entry name" value="SLL5097 PROTEIN"/>
    <property type="match status" value="1"/>
</dbReference>
<dbReference type="Pfam" id="PF25583">
    <property type="entry name" value="WCX"/>
    <property type="match status" value="1"/>
</dbReference>
<gene>
    <name evidence="3" type="ORF">AL1_07570</name>
</gene>
<dbReference type="OrthoDB" id="43316at2"/>
<reference evidence="3 4" key="1">
    <citation type="submission" date="2010-03" db="EMBL/GenBank/DDBJ databases">
        <title>The genome sequence of Alistipes shahii WAL 8301.</title>
        <authorList>
            <consortium name="metaHIT consortium -- http://www.metahit.eu/"/>
            <person name="Pajon A."/>
            <person name="Turner K."/>
            <person name="Parkhill J."/>
        </authorList>
    </citation>
    <scope>NUCLEOTIDE SEQUENCE [LARGE SCALE GENOMIC DNA]</scope>
    <source>
        <strain evidence="3 4">WAL 8301</strain>
    </source>
</reference>
<dbReference type="EMBL" id="FP929032">
    <property type="protein sequence ID" value="CBK63329.1"/>
    <property type="molecule type" value="Genomic_DNA"/>
</dbReference>
<dbReference type="GeneID" id="92757894"/>
<reference evidence="3 4" key="2">
    <citation type="submission" date="2010-03" db="EMBL/GenBank/DDBJ databases">
        <authorList>
            <person name="Pajon A."/>
        </authorList>
    </citation>
    <scope>NUCLEOTIDE SEQUENCE [LARGE SCALE GENOMIC DNA]</scope>
    <source>
        <strain evidence="3 4">WAL 8301</strain>
    </source>
</reference>
<accession>D4IK67</accession>
<feature type="domain" description="WCX" evidence="2">
    <location>
        <begin position="218"/>
        <end position="292"/>
    </location>
</feature>
<evidence type="ECO:0000259" key="2">
    <source>
        <dbReference type="Pfam" id="PF25583"/>
    </source>
</evidence>
<feature type="domain" description="WYL" evidence="1">
    <location>
        <begin position="119"/>
        <end position="187"/>
    </location>
</feature>
<dbReference type="KEGG" id="ash:AL1_07570"/>
<evidence type="ECO:0000259" key="1">
    <source>
        <dbReference type="Pfam" id="PF13280"/>
    </source>
</evidence>
<evidence type="ECO:0000313" key="4">
    <source>
        <dbReference type="Proteomes" id="UP000008794"/>
    </source>
</evidence>
<protein>
    <submittedName>
        <fullName evidence="3">Uncharacterized protein</fullName>
    </submittedName>
</protein>
<dbReference type="BioCyc" id="ASHA717959:AL1_RS03560-MONOMER"/>
<dbReference type="Proteomes" id="UP000008794">
    <property type="component" value="Chromosome"/>
</dbReference>
<dbReference type="InterPro" id="IPR051534">
    <property type="entry name" value="CBASS_pafABC_assoc_protein"/>
</dbReference>
<dbReference type="STRING" id="717959.AL1_07570"/>
<dbReference type="PROSITE" id="PS52050">
    <property type="entry name" value="WYL"/>
    <property type="match status" value="1"/>
</dbReference>
<keyword evidence="4" id="KW-1185">Reference proteome</keyword>
<dbReference type="HOGENOM" id="CLU_580928_0_0_10"/>